<dbReference type="Gene3D" id="2.60.120.1140">
    <property type="entry name" value="Protein of unknown function DUF192"/>
    <property type="match status" value="1"/>
</dbReference>
<proteinExistence type="predicted"/>
<accession>A0ABD5RKC2</accession>
<organism evidence="1 2">
    <name type="scientific">Halomarina salina</name>
    <dbReference type="NCBI Taxonomy" id="1872699"/>
    <lineage>
        <taxon>Archaea</taxon>
        <taxon>Methanobacteriati</taxon>
        <taxon>Methanobacteriota</taxon>
        <taxon>Stenosarchaea group</taxon>
        <taxon>Halobacteria</taxon>
        <taxon>Halobacteriales</taxon>
        <taxon>Natronomonadaceae</taxon>
        <taxon>Halomarina</taxon>
    </lineage>
</organism>
<keyword evidence="2" id="KW-1185">Reference proteome</keyword>
<dbReference type="Pfam" id="PF02643">
    <property type="entry name" value="DUF192"/>
    <property type="match status" value="1"/>
</dbReference>
<dbReference type="PANTHER" id="PTHR37953:SF1">
    <property type="entry name" value="UPF0127 PROTEIN MJ1496"/>
    <property type="match status" value="1"/>
</dbReference>
<dbReference type="InterPro" id="IPR038695">
    <property type="entry name" value="Saro_0823-like_sf"/>
</dbReference>
<reference evidence="1 2" key="1">
    <citation type="journal article" date="2019" name="Int. J. Syst. Evol. Microbiol.">
        <title>The Global Catalogue of Microorganisms (GCM) 10K type strain sequencing project: providing services to taxonomists for standard genome sequencing and annotation.</title>
        <authorList>
            <consortium name="The Broad Institute Genomics Platform"/>
            <consortium name="The Broad Institute Genome Sequencing Center for Infectious Disease"/>
            <person name="Wu L."/>
            <person name="Ma J."/>
        </authorList>
    </citation>
    <scope>NUCLEOTIDE SEQUENCE [LARGE SCALE GENOMIC DNA]</scope>
    <source>
        <strain evidence="1 2">CGMCC 1.12543</strain>
    </source>
</reference>
<dbReference type="AlphaFoldDB" id="A0ABD5RKC2"/>
<name>A0ABD5RKC2_9EURY</name>
<dbReference type="EMBL" id="JBHSQH010000001">
    <property type="protein sequence ID" value="MFC5971037.1"/>
    <property type="molecule type" value="Genomic_DNA"/>
</dbReference>
<evidence type="ECO:0000313" key="1">
    <source>
        <dbReference type="EMBL" id="MFC5971037.1"/>
    </source>
</evidence>
<sequence>MNNGRSAAFVVAVGLVAVVLLGYALYPVLALSVTGPPTDYERTTVTAYDGGDGGDGGGRLGSVDVRIADDRVKRYAGLSYTDSLGEDEGMWFVHDGTDSRTFVMRGMSFGIDIVFVSANGTVTAIHHAEEPPEGVDGESLSYSGEGKYVLELPYEWTTDHGVTVGDCLDAAGYDTTCTS</sequence>
<dbReference type="InterPro" id="IPR003795">
    <property type="entry name" value="DUF192"/>
</dbReference>
<comment type="caution">
    <text evidence="1">The sequence shown here is derived from an EMBL/GenBank/DDBJ whole genome shotgun (WGS) entry which is preliminary data.</text>
</comment>
<evidence type="ECO:0000313" key="2">
    <source>
        <dbReference type="Proteomes" id="UP001596099"/>
    </source>
</evidence>
<dbReference type="PANTHER" id="PTHR37953">
    <property type="entry name" value="UPF0127 PROTEIN MJ1496"/>
    <property type="match status" value="1"/>
</dbReference>
<dbReference type="RefSeq" id="WP_247413951.1">
    <property type="nucleotide sequence ID" value="NZ_JALLGW010000001.1"/>
</dbReference>
<dbReference type="Proteomes" id="UP001596099">
    <property type="component" value="Unassembled WGS sequence"/>
</dbReference>
<gene>
    <name evidence="1" type="ORF">ACFPYI_06790</name>
</gene>
<protein>
    <submittedName>
        <fullName evidence="1">DUF192 domain-containing protein</fullName>
    </submittedName>
</protein>